<keyword evidence="12" id="KW-1185">Reference proteome</keyword>
<feature type="transmembrane region" description="Helical" evidence="10">
    <location>
        <begin position="200"/>
        <end position="222"/>
    </location>
</feature>
<evidence type="ECO:0000313" key="12">
    <source>
        <dbReference type="Proteomes" id="UP000325780"/>
    </source>
</evidence>
<evidence type="ECO:0000256" key="1">
    <source>
        <dbReference type="ARBA" id="ARBA00004651"/>
    </source>
</evidence>
<dbReference type="CDD" id="cd09299">
    <property type="entry name" value="TDT"/>
    <property type="match status" value="1"/>
</dbReference>
<comment type="subcellular location">
    <subcellularLocation>
        <location evidence="1">Cell membrane</location>
        <topology evidence="1">Multi-pass membrane protein</topology>
    </subcellularLocation>
</comment>
<feature type="transmembrane region" description="Helical" evidence="10">
    <location>
        <begin position="97"/>
        <end position="116"/>
    </location>
</feature>
<organism evidence="11 12">
    <name type="scientific">Aspergillus avenaceus</name>
    <dbReference type="NCBI Taxonomy" id="36643"/>
    <lineage>
        <taxon>Eukaryota</taxon>
        <taxon>Fungi</taxon>
        <taxon>Dikarya</taxon>
        <taxon>Ascomycota</taxon>
        <taxon>Pezizomycotina</taxon>
        <taxon>Eurotiomycetes</taxon>
        <taxon>Eurotiomycetidae</taxon>
        <taxon>Eurotiales</taxon>
        <taxon>Aspergillaceae</taxon>
        <taxon>Aspergillus</taxon>
        <taxon>Aspergillus subgen. Circumdati</taxon>
    </lineage>
</organism>
<dbReference type="Pfam" id="PF03595">
    <property type="entry name" value="SLAC1"/>
    <property type="match status" value="1"/>
</dbReference>
<evidence type="ECO:0000256" key="9">
    <source>
        <dbReference type="ARBA" id="ARBA00072906"/>
    </source>
</evidence>
<dbReference type="EMBL" id="ML742253">
    <property type="protein sequence ID" value="KAE8146584.1"/>
    <property type="molecule type" value="Genomic_DNA"/>
</dbReference>
<proteinExistence type="inferred from homology"/>
<evidence type="ECO:0000313" key="11">
    <source>
        <dbReference type="EMBL" id="KAE8146584.1"/>
    </source>
</evidence>
<keyword evidence="4" id="KW-1003">Cell membrane</keyword>
<feature type="transmembrane region" description="Helical" evidence="10">
    <location>
        <begin position="167"/>
        <end position="188"/>
    </location>
</feature>
<dbReference type="PANTHER" id="PTHR31686">
    <property type="match status" value="1"/>
</dbReference>
<dbReference type="InterPro" id="IPR004695">
    <property type="entry name" value="SLAC1/Mae1/Ssu1/TehA"/>
</dbReference>
<dbReference type="FunFam" id="1.50.10.150:FF:000004">
    <property type="entry name" value="Malic acid transporter"/>
    <property type="match status" value="1"/>
</dbReference>
<evidence type="ECO:0000256" key="7">
    <source>
        <dbReference type="ARBA" id="ARBA00023136"/>
    </source>
</evidence>
<feature type="transmembrane region" description="Helical" evidence="10">
    <location>
        <begin position="128"/>
        <end position="152"/>
    </location>
</feature>
<accession>A0A5N6TJP1</accession>
<dbReference type="Proteomes" id="UP000325780">
    <property type="component" value="Unassembled WGS sequence"/>
</dbReference>
<feature type="transmembrane region" description="Helical" evidence="10">
    <location>
        <begin position="324"/>
        <end position="342"/>
    </location>
</feature>
<feature type="transmembrane region" description="Helical" evidence="10">
    <location>
        <begin position="354"/>
        <end position="373"/>
    </location>
</feature>
<keyword evidence="6 10" id="KW-1133">Transmembrane helix</keyword>
<keyword evidence="7 10" id="KW-0472">Membrane</keyword>
<keyword evidence="5 10" id="KW-0812">Transmembrane</keyword>
<reference evidence="11 12" key="1">
    <citation type="submission" date="2019-04" db="EMBL/GenBank/DDBJ databases">
        <title>Friends and foes A comparative genomics study of 23 Aspergillus species from section Flavi.</title>
        <authorList>
            <consortium name="DOE Joint Genome Institute"/>
            <person name="Kjaerbolling I."/>
            <person name="Vesth T."/>
            <person name="Frisvad J.C."/>
            <person name="Nybo J.L."/>
            <person name="Theobald S."/>
            <person name="Kildgaard S."/>
            <person name="Isbrandt T."/>
            <person name="Kuo A."/>
            <person name="Sato A."/>
            <person name="Lyhne E.K."/>
            <person name="Kogle M.E."/>
            <person name="Wiebenga A."/>
            <person name="Kun R.S."/>
            <person name="Lubbers R.J."/>
            <person name="Makela M.R."/>
            <person name="Barry K."/>
            <person name="Chovatia M."/>
            <person name="Clum A."/>
            <person name="Daum C."/>
            <person name="Haridas S."/>
            <person name="He G."/>
            <person name="LaButti K."/>
            <person name="Lipzen A."/>
            <person name="Mondo S."/>
            <person name="Riley R."/>
            <person name="Salamov A."/>
            <person name="Simmons B.A."/>
            <person name="Magnuson J.K."/>
            <person name="Henrissat B."/>
            <person name="Mortensen U.H."/>
            <person name="Larsen T.O."/>
            <person name="Devries R.P."/>
            <person name="Grigoriev I.V."/>
            <person name="Machida M."/>
            <person name="Baker S.E."/>
            <person name="Andersen M.R."/>
        </authorList>
    </citation>
    <scope>NUCLEOTIDE SEQUENCE [LARGE SCALE GENOMIC DNA]</scope>
    <source>
        <strain evidence="11 12">IBT 18842</strain>
    </source>
</reference>
<dbReference type="GO" id="GO:0000319">
    <property type="term" value="F:sulfite transmembrane transporter activity"/>
    <property type="evidence" value="ECO:0007669"/>
    <property type="project" value="TreeGrafter"/>
</dbReference>
<feature type="transmembrane region" description="Helical" evidence="10">
    <location>
        <begin position="55"/>
        <end position="77"/>
    </location>
</feature>
<evidence type="ECO:0000256" key="6">
    <source>
        <dbReference type="ARBA" id="ARBA00022989"/>
    </source>
</evidence>
<evidence type="ECO:0000256" key="8">
    <source>
        <dbReference type="ARBA" id="ARBA00056100"/>
    </source>
</evidence>
<sequence length="404" mass="44450">MAMDGRNNPPSPQLSSPASIALWNFSSQWFLIPQGSGILAIILHQLDYQFRGLEIISEVVWVYTIVLLALTVLIYLIRIIKYPRHVAKLLRSRVPEVSGLASISITFTTIIQMIALTITRDWGSSWGLVAFILWWINTAMAVIAVIGIPYIAIQLQSPNIECLTPSLLLPLIATLTSAAGGGVICQYGEINHRLQVPIIIVSYLEMSVGLLLAVVLDGIFLAQSSSRPREVDRYYQDMILCGPFGQGSFALQILGQAVGSGSFAQYARGTFLTAEAAAPVAFASQFLGLLLWGYGTFWWCFAVVRIIHALLAQPGGLRTSSFTMSAWALVFPWGVYTNAAVQLGKIMDAPAFKVWSTVLLLVLLIIWIANHIFTIKGLITGRILGLEHGWKFGRYGLQDDEKHV</sequence>
<dbReference type="InterPro" id="IPR051629">
    <property type="entry name" value="Sulfite_efflux_TDT"/>
</dbReference>
<comment type="function">
    <text evidence="8">Sulphite efflux pump required for the secretion of sulphite as a reducing agent. In the presence of sulphite, cystine in keratin is directly cleaved to cysteine and S-sulphocysteine, and thereby, reduced proteins become accessible to hydrolysis by a variety of secreted endo- and exoproteases. Excretion of sulphite mediated by an efflux pump also represents a detoxification pathway for dermatophytes during infection of the epidermal stratum corneum, hair and nails, which are rich in cysteine.</text>
</comment>
<dbReference type="InterPro" id="IPR038665">
    <property type="entry name" value="Voltage-dep_anion_channel_sf"/>
</dbReference>
<evidence type="ECO:0000256" key="10">
    <source>
        <dbReference type="SAM" id="Phobius"/>
    </source>
</evidence>
<dbReference type="GO" id="GO:0005886">
    <property type="term" value="C:plasma membrane"/>
    <property type="evidence" value="ECO:0007669"/>
    <property type="project" value="UniProtKB-SubCell"/>
</dbReference>
<comment type="similarity">
    <text evidence="2">Belongs to the tellurite-resistance/dicarboxylate transporter (TDT) family.</text>
</comment>
<gene>
    <name evidence="11" type="ORF">BDV25DRAFT_162150</name>
</gene>
<dbReference type="Gene3D" id="1.50.10.150">
    <property type="entry name" value="Voltage-dependent anion channel"/>
    <property type="match status" value="1"/>
</dbReference>
<evidence type="ECO:0000256" key="3">
    <source>
        <dbReference type="ARBA" id="ARBA00022448"/>
    </source>
</evidence>
<keyword evidence="3" id="KW-0813">Transport</keyword>
<dbReference type="AlphaFoldDB" id="A0A5N6TJP1"/>
<dbReference type="PANTHER" id="PTHR31686:SF3">
    <property type="entry name" value="ACID TRANSPORT PROTEIN, PUTATIVE (AFU_ORTHOLOGUE AFUA_4G09410)-RELATED"/>
    <property type="match status" value="1"/>
</dbReference>
<protein>
    <recommendedName>
        <fullName evidence="9">Sulfite efflux pump SSU1</fullName>
    </recommendedName>
</protein>
<feature type="transmembrane region" description="Helical" evidence="10">
    <location>
        <begin position="289"/>
        <end position="312"/>
    </location>
</feature>
<feature type="transmembrane region" description="Helical" evidence="10">
    <location>
        <begin position="20"/>
        <end position="43"/>
    </location>
</feature>
<name>A0A5N6TJP1_ASPAV</name>
<evidence type="ECO:0000256" key="4">
    <source>
        <dbReference type="ARBA" id="ARBA00022475"/>
    </source>
</evidence>
<evidence type="ECO:0000256" key="2">
    <source>
        <dbReference type="ARBA" id="ARBA00008566"/>
    </source>
</evidence>
<dbReference type="OrthoDB" id="1099at2759"/>
<evidence type="ECO:0000256" key="5">
    <source>
        <dbReference type="ARBA" id="ARBA00022692"/>
    </source>
</evidence>